<dbReference type="EMBL" id="LGRX02035788">
    <property type="protein sequence ID" value="KAK3233159.1"/>
    <property type="molecule type" value="Genomic_DNA"/>
</dbReference>
<dbReference type="Proteomes" id="UP001190700">
    <property type="component" value="Unassembled WGS sequence"/>
</dbReference>
<keyword evidence="2" id="KW-0812">Transmembrane</keyword>
<accession>A0AAE0BBZ5</accession>
<sequence length="394" mass="45336">MPATRAGYPRRHAPMLLLVLLLEMLEMLEMLLVLLLVHRMRWRWFRTNFENFVPRGSPTYFLLHAALTRFLLEYFEFYIRSWSLADQYESGTILKTNGAMGDDLGKTVVTQRIPTSNRTRLSEVYTRTKTIPTSTEVALKAPIVQEASHTSTQNPADRDSSLIQVDGKPSPDLDLQVPRKGPRSVFRVLLSRKTRASVPHDLWEQLPPGVLEDVLKTTSEQVLLLNRYHQRIGSVMCSPFCMPLCLCIVPASLLLYFKIRAYLRRKVEAKCATATRRCKQRVEFELFEEKPESNGFDRSKAKTKYWIEISYWPSEKHKHQWDVPETGSSGVLIYGCEPQIPEDTWEDVDAPGFEDMEEDVDENDGGILRRCTGTPKINCKPIQIICPSNLMRKL</sequence>
<organism evidence="3 4">
    <name type="scientific">Cymbomonas tetramitiformis</name>
    <dbReference type="NCBI Taxonomy" id="36881"/>
    <lineage>
        <taxon>Eukaryota</taxon>
        <taxon>Viridiplantae</taxon>
        <taxon>Chlorophyta</taxon>
        <taxon>Pyramimonadophyceae</taxon>
        <taxon>Pyramimonadales</taxon>
        <taxon>Pyramimonadaceae</taxon>
        <taxon>Cymbomonas</taxon>
    </lineage>
</organism>
<protein>
    <submittedName>
        <fullName evidence="3">Uncharacterized protein</fullName>
    </submittedName>
</protein>
<comment type="caution">
    <text evidence="3">The sequence shown here is derived from an EMBL/GenBank/DDBJ whole genome shotgun (WGS) entry which is preliminary data.</text>
</comment>
<evidence type="ECO:0000313" key="3">
    <source>
        <dbReference type="EMBL" id="KAK3233159.1"/>
    </source>
</evidence>
<keyword evidence="2" id="KW-1133">Transmembrane helix</keyword>
<evidence type="ECO:0000313" key="4">
    <source>
        <dbReference type="Proteomes" id="UP001190700"/>
    </source>
</evidence>
<evidence type="ECO:0000256" key="2">
    <source>
        <dbReference type="SAM" id="Phobius"/>
    </source>
</evidence>
<dbReference type="AlphaFoldDB" id="A0AAE0BBZ5"/>
<keyword evidence="2" id="KW-0472">Membrane</keyword>
<feature type="region of interest" description="Disordered" evidence="1">
    <location>
        <begin position="145"/>
        <end position="165"/>
    </location>
</feature>
<proteinExistence type="predicted"/>
<reference evidence="3 4" key="1">
    <citation type="journal article" date="2015" name="Genome Biol. Evol.">
        <title>Comparative Genomics of a Bacterivorous Green Alga Reveals Evolutionary Causalities and Consequences of Phago-Mixotrophic Mode of Nutrition.</title>
        <authorList>
            <person name="Burns J.A."/>
            <person name="Paasch A."/>
            <person name="Narechania A."/>
            <person name="Kim E."/>
        </authorList>
    </citation>
    <scope>NUCLEOTIDE SEQUENCE [LARGE SCALE GENOMIC DNA]</scope>
    <source>
        <strain evidence="3 4">PLY_AMNH</strain>
    </source>
</reference>
<feature type="transmembrane region" description="Helical" evidence="2">
    <location>
        <begin position="235"/>
        <end position="257"/>
    </location>
</feature>
<evidence type="ECO:0000256" key="1">
    <source>
        <dbReference type="SAM" id="MobiDB-lite"/>
    </source>
</evidence>
<keyword evidence="4" id="KW-1185">Reference proteome</keyword>
<name>A0AAE0BBZ5_9CHLO</name>
<gene>
    <name evidence="3" type="ORF">CYMTET_56522</name>
</gene>
<feature type="transmembrane region" description="Helical" evidence="2">
    <location>
        <begin position="15"/>
        <end position="37"/>
    </location>
</feature>